<evidence type="ECO:0000313" key="5">
    <source>
        <dbReference type="Proteomes" id="UP001187315"/>
    </source>
</evidence>
<feature type="compositionally biased region" description="Basic and acidic residues" evidence="1">
    <location>
        <begin position="94"/>
        <end position="114"/>
    </location>
</feature>
<feature type="compositionally biased region" description="Polar residues" evidence="1">
    <location>
        <begin position="180"/>
        <end position="195"/>
    </location>
</feature>
<feature type="compositionally biased region" description="Polar residues" evidence="1">
    <location>
        <begin position="16"/>
        <end position="34"/>
    </location>
</feature>
<evidence type="ECO:0000313" key="4">
    <source>
        <dbReference type="EMBL" id="KAK2860789.1"/>
    </source>
</evidence>
<evidence type="ECO:0008006" key="6">
    <source>
        <dbReference type="Google" id="ProtNLM"/>
    </source>
</evidence>
<evidence type="ECO:0000256" key="1">
    <source>
        <dbReference type="SAM" id="MobiDB-lite"/>
    </source>
</evidence>
<dbReference type="Gene3D" id="2.30.30.140">
    <property type="match status" value="1"/>
</dbReference>
<gene>
    <name evidence="4" type="ORF">Q7C36_004955</name>
</gene>
<comment type="caution">
    <text evidence="4">The sequence shown here is derived from an EMBL/GenBank/DDBJ whole genome shotgun (WGS) entry which is preliminary data.</text>
</comment>
<name>A0AA88NN24_TACVA</name>
<dbReference type="InterPro" id="IPR040263">
    <property type="entry name" value="PWP3A_3B_4"/>
</dbReference>
<dbReference type="Pfam" id="PF20884">
    <property type="entry name" value="MUM1-like_PWWP"/>
    <property type="match status" value="1"/>
</dbReference>
<dbReference type="InterPro" id="IPR048795">
    <property type="entry name" value="PWP3A_3B_4_C"/>
</dbReference>
<dbReference type="Pfam" id="PF20886">
    <property type="entry name" value="PWP3A-B_C"/>
    <property type="match status" value="1"/>
</dbReference>
<evidence type="ECO:0000259" key="2">
    <source>
        <dbReference type="Pfam" id="PF20884"/>
    </source>
</evidence>
<sequence length="631" mass="71800">MSTSKKYSRKGRRQKISNQQASVLETNSELSSKPHTVPSAGAVKKTRGKTARVVAQHPDTEPTPVSSVSHTPTNGHLSQNTSTRPQRGRKKKTERSDFTPSERSDPCGDADTRRTRQQKATITPPPPPPPRTRRSRAAKETSTHATPLCLGSPQDTTVSSPKSDSGVRTPRRGRRPKLCLSSTPQCSRTRQSQPQIGPITKTLPKRVRSQNPETQQRKRTRKKAEQEVVDTPPFKRQRKKRLAKAELPQSQRIRTRFVLEDSEHQETEETSSTSDLSIELSVQEEELSLTHTLSEEDEEDEELPSFLQQIRQKPSSIREGLCVWCKLRKYPFWPAMVKSVNRKTKKASIVFIDQFLIYKGICKGLSVSLRTLKPFDCEEYHHFVDIAKEKYGESIMLSLDLISDYNIRIGCGSFVGSIIDYIADDISQPIRSQYSKASSDLLSPTQCLMEQQDGDSEFQDLEEHPDLLQEFHVVKKVLPDRALAARNRANQRLVDFIVRKRGAQDRLLAVIRGQQVSTWLRDLHSSTRLVVGQVYLEDEKQVDAVYSYLEELYQSAAKANRGLEKSDRIRFILDVLFPEALISAISAVDSVSLVKAEEKYRQGPRHSNRERQEFDLMIEQQMKLKAADWSR</sequence>
<dbReference type="PANTHER" id="PTHR31333">
    <property type="entry name" value="PWWP DOMAIN-CONTAINING DNA REPAIR FACTOR 3 FAMILY MEMBER"/>
    <property type="match status" value="1"/>
</dbReference>
<organism evidence="4 5">
    <name type="scientific">Tachysurus vachellii</name>
    <name type="common">Darkbarbel catfish</name>
    <name type="synonym">Pelteobagrus vachellii</name>
    <dbReference type="NCBI Taxonomy" id="175792"/>
    <lineage>
        <taxon>Eukaryota</taxon>
        <taxon>Metazoa</taxon>
        <taxon>Chordata</taxon>
        <taxon>Craniata</taxon>
        <taxon>Vertebrata</taxon>
        <taxon>Euteleostomi</taxon>
        <taxon>Actinopterygii</taxon>
        <taxon>Neopterygii</taxon>
        <taxon>Teleostei</taxon>
        <taxon>Ostariophysi</taxon>
        <taxon>Siluriformes</taxon>
        <taxon>Bagridae</taxon>
        <taxon>Tachysurus</taxon>
    </lineage>
</organism>
<feature type="compositionally biased region" description="Polar residues" evidence="1">
    <location>
        <begin position="153"/>
        <end position="163"/>
    </location>
</feature>
<keyword evidence="5" id="KW-1185">Reference proteome</keyword>
<feature type="domain" description="MUM1-like PWWP" evidence="2">
    <location>
        <begin position="319"/>
        <end position="395"/>
    </location>
</feature>
<feature type="region of interest" description="Disordered" evidence="1">
    <location>
        <begin position="1"/>
        <end position="277"/>
    </location>
</feature>
<dbReference type="Proteomes" id="UP001187315">
    <property type="component" value="Unassembled WGS sequence"/>
</dbReference>
<accession>A0AA88NN24</accession>
<dbReference type="CDD" id="cd06080">
    <property type="entry name" value="PWWP_MUM1-like"/>
    <property type="match status" value="1"/>
</dbReference>
<feature type="compositionally biased region" description="Basic residues" evidence="1">
    <location>
        <begin position="1"/>
        <end position="15"/>
    </location>
</feature>
<dbReference type="Gene3D" id="6.10.300.20">
    <property type="match status" value="1"/>
</dbReference>
<dbReference type="InterPro" id="IPR035504">
    <property type="entry name" value="MUM1-like_PWWP"/>
</dbReference>
<protein>
    <recommendedName>
        <fullName evidence="6">PWWP domain-containing protein MUM1-like</fullName>
    </recommendedName>
</protein>
<dbReference type="AlphaFoldDB" id="A0AA88NN24"/>
<feature type="compositionally biased region" description="Basic and acidic residues" evidence="1">
    <location>
        <begin position="257"/>
        <end position="267"/>
    </location>
</feature>
<dbReference type="EMBL" id="JAVHJS010000004">
    <property type="protein sequence ID" value="KAK2860789.1"/>
    <property type="molecule type" value="Genomic_DNA"/>
</dbReference>
<feature type="domain" description="PWWP" evidence="3">
    <location>
        <begin position="479"/>
        <end position="618"/>
    </location>
</feature>
<dbReference type="SUPFAM" id="SSF63748">
    <property type="entry name" value="Tudor/PWWP/MBT"/>
    <property type="match status" value="1"/>
</dbReference>
<feature type="compositionally biased region" description="Polar residues" evidence="1">
    <location>
        <begin position="63"/>
        <end position="85"/>
    </location>
</feature>
<reference evidence="4" key="1">
    <citation type="submission" date="2023-08" db="EMBL/GenBank/DDBJ databases">
        <title>Pelteobagrus vachellii genome.</title>
        <authorList>
            <person name="Liu H."/>
        </authorList>
    </citation>
    <scope>NUCLEOTIDE SEQUENCE</scope>
    <source>
        <strain evidence="4">PRFRI_2022a</strain>
        <tissue evidence="4">Muscle</tissue>
    </source>
</reference>
<proteinExistence type="predicted"/>
<dbReference type="PANTHER" id="PTHR31333:SF6">
    <property type="entry name" value="MUM1 LIKE 1"/>
    <property type="match status" value="1"/>
</dbReference>
<evidence type="ECO:0000259" key="3">
    <source>
        <dbReference type="Pfam" id="PF20886"/>
    </source>
</evidence>